<dbReference type="GO" id="GO:0005249">
    <property type="term" value="F:voltage-gated potassium channel activity"/>
    <property type="evidence" value="ECO:0007669"/>
    <property type="project" value="InterPro"/>
</dbReference>
<evidence type="ECO:0000313" key="7">
    <source>
        <dbReference type="EMBL" id="KAK2173478.1"/>
    </source>
</evidence>
<sequence>MPNSTLVHCWQVFIVCVTLCVCYTHTFMASFAEYGGGDGFFPRHYSFRLLVITYFLDALFLLDVIVKFRTAVVTPSGIKDDFSSICNSYCKSVGFYIDIASILPLELLYVFADSPADKQRVYMLFRLNRLLKTFQSLRYFADLENQLIPHTMSIRLAKLLCLILTLGQTMACLLYYVQVKMGSNQTDWREHCWNAHNNISHSQFGHFVLSWYMGLSAMTGTGFGDTRPRHNNDRIVVIIVMTFGILLFGYILSLMAATVTNCTGQE</sequence>
<comment type="caution">
    <text evidence="7">The sequence shown here is derived from an EMBL/GenBank/DDBJ whole genome shotgun (WGS) entry which is preliminary data.</text>
</comment>
<reference evidence="7" key="1">
    <citation type="journal article" date="2023" name="Mol. Biol. Evol.">
        <title>Third-Generation Sequencing Reveals the Adaptive Role of the Epigenome in Three Deep-Sea Polychaetes.</title>
        <authorList>
            <person name="Perez M."/>
            <person name="Aroh O."/>
            <person name="Sun Y."/>
            <person name="Lan Y."/>
            <person name="Juniper S.K."/>
            <person name="Young C.R."/>
            <person name="Angers B."/>
            <person name="Qian P.Y."/>
        </authorList>
    </citation>
    <scope>NUCLEOTIDE SEQUENCE</scope>
    <source>
        <strain evidence="7">R07B-5</strain>
    </source>
</reference>
<dbReference type="PRINTS" id="PR01463">
    <property type="entry name" value="EAGCHANLFMLY"/>
</dbReference>
<evidence type="ECO:0000259" key="6">
    <source>
        <dbReference type="Pfam" id="PF00520"/>
    </source>
</evidence>
<feature type="transmembrane region" description="Helical" evidence="5">
    <location>
        <begin position="235"/>
        <end position="257"/>
    </location>
</feature>
<feature type="transmembrane region" description="Helical" evidence="5">
    <location>
        <begin position="12"/>
        <end position="32"/>
    </location>
</feature>
<dbReference type="InterPro" id="IPR005821">
    <property type="entry name" value="Ion_trans_dom"/>
</dbReference>
<protein>
    <recommendedName>
        <fullName evidence="6">Ion transport domain-containing protein</fullName>
    </recommendedName>
</protein>
<dbReference type="Proteomes" id="UP001209878">
    <property type="component" value="Unassembled WGS sequence"/>
</dbReference>
<dbReference type="SUPFAM" id="SSF81324">
    <property type="entry name" value="Voltage-gated potassium channels"/>
    <property type="match status" value="1"/>
</dbReference>
<dbReference type="InterPro" id="IPR050866">
    <property type="entry name" value="CNG_cation_channel"/>
</dbReference>
<dbReference type="GO" id="GO:0005221">
    <property type="term" value="F:intracellularly cyclic nucleotide-activated monoatomic cation channel activity"/>
    <property type="evidence" value="ECO:0007669"/>
    <property type="project" value="InterPro"/>
</dbReference>
<feature type="transmembrane region" description="Helical" evidence="5">
    <location>
        <begin position="156"/>
        <end position="177"/>
    </location>
</feature>
<keyword evidence="3 5" id="KW-1133">Transmembrane helix</keyword>
<dbReference type="PANTHER" id="PTHR45638">
    <property type="entry name" value="CYCLIC NUCLEOTIDE-GATED CATION CHANNEL SUBUNIT A"/>
    <property type="match status" value="1"/>
</dbReference>
<gene>
    <name evidence="7" type="ORF">NP493_872g01020</name>
</gene>
<feature type="domain" description="Ion transport" evidence="6">
    <location>
        <begin position="9"/>
        <end position="263"/>
    </location>
</feature>
<evidence type="ECO:0000256" key="3">
    <source>
        <dbReference type="ARBA" id="ARBA00022989"/>
    </source>
</evidence>
<evidence type="ECO:0000256" key="2">
    <source>
        <dbReference type="ARBA" id="ARBA00022692"/>
    </source>
</evidence>
<evidence type="ECO:0000256" key="1">
    <source>
        <dbReference type="ARBA" id="ARBA00004141"/>
    </source>
</evidence>
<keyword evidence="2 5" id="KW-0812">Transmembrane</keyword>
<evidence type="ECO:0000256" key="5">
    <source>
        <dbReference type="SAM" id="Phobius"/>
    </source>
</evidence>
<feature type="transmembrane region" description="Helical" evidence="5">
    <location>
        <begin position="204"/>
        <end position="223"/>
    </location>
</feature>
<dbReference type="Pfam" id="PF00520">
    <property type="entry name" value="Ion_trans"/>
    <property type="match status" value="1"/>
</dbReference>
<comment type="subcellular location">
    <subcellularLocation>
        <location evidence="1">Membrane</location>
        <topology evidence="1">Multi-pass membrane protein</topology>
    </subcellularLocation>
</comment>
<organism evidence="7 8">
    <name type="scientific">Ridgeia piscesae</name>
    <name type="common">Tubeworm</name>
    <dbReference type="NCBI Taxonomy" id="27915"/>
    <lineage>
        <taxon>Eukaryota</taxon>
        <taxon>Metazoa</taxon>
        <taxon>Spiralia</taxon>
        <taxon>Lophotrochozoa</taxon>
        <taxon>Annelida</taxon>
        <taxon>Polychaeta</taxon>
        <taxon>Sedentaria</taxon>
        <taxon>Canalipalpata</taxon>
        <taxon>Sabellida</taxon>
        <taxon>Siboglinidae</taxon>
        <taxon>Ridgeia</taxon>
    </lineage>
</organism>
<evidence type="ECO:0000256" key="4">
    <source>
        <dbReference type="ARBA" id="ARBA00023136"/>
    </source>
</evidence>
<accession>A0AAD9KKY1</accession>
<dbReference type="EMBL" id="JAODUO010000872">
    <property type="protein sequence ID" value="KAK2173478.1"/>
    <property type="molecule type" value="Genomic_DNA"/>
</dbReference>
<keyword evidence="4 5" id="KW-0472">Membrane</keyword>
<dbReference type="Gene3D" id="1.10.287.70">
    <property type="match status" value="1"/>
</dbReference>
<proteinExistence type="predicted"/>
<dbReference type="GO" id="GO:0044877">
    <property type="term" value="F:protein-containing complex binding"/>
    <property type="evidence" value="ECO:0007669"/>
    <property type="project" value="TreeGrafter"/>
</dbReference>
<dbReference type="PANTHER" id="PTHR45638:SF19">
    <property type="entry name" value="CYCLIC NUCLEOTIDE-BINDING DOMAIN-CONTAINING PROTEIN"/>
    <property type="match status" value="1"/>
</dbReference>
<keyword evidence="8" id="KW-1185">Reference proteome</keyword>
<dbReference type="GO" id="GO:0016020">
    <property type="term" value="C:membrane"/>
    <property type="evidence" value="ECO:0007669"/>
    <property type="project" value="UniProtKB-SubCell"/>
</dbReference>
<name>A0AAD9KKY1_RIDPI</name>
<feature type="transmembrane region" description="Helical" evidence="5">
    <location>
        <begin position="44"/>
        <end position="66"/>
    </location>
</feature>
<dbReference type="AlphaFoldDB" id="A0AAD9KKY1"/>
<dbReference type="InterPro" id="IPR003938">
    <property type="entry name" value="K_chnl_volt-dep_EAG/ELK/ERG"/>
</dbReference>
<evidence type="ECO:0000313" key="8">
    <source>
        <dbReference type="Proteomes" id="UP001209878"/>
    </source>
</evidence>